<comment type="caution">
    <text evidence="1">The sequence shown here is derived from an EMBL/GenBank/DDBJ whole genome shotgun (WGS) entry which is preliminary data.</text>
</comment>
<protein>
    <submittedName>
        <fullName evidence="1">Uncharacterized protein</fullName>
    </submittedName>
</protein>
<gene>
    <name evidence="1" type="ORF">LCGC14_2445110</name>
</gene>
<dbReference type="EMBL" id="LAZR01037718">
    <property type="protein sequence ID" value="KKL21473.1"/>
    <property type="molecule type" value="Genomic_DNA"/>
</dbReference>
<sequence length="156" mass="17550">MSEIDWSSDIRRRREEARRKASLDRGDLPFCSYLQDQAGLPLLVKRAAAQDLKECRWSREQVAEGLSKLIGRQISLAQIDAMIAETKTHRLPAELIPAWVRITGSARILDLVCAECGLWLADETEHDLAELSRAELDREKAAGKADELRKRLAGEA</sequence>
<proteinExistence type="predicted"/>
<reference evidence="1" key="1">
    <citation type="journal article" date="2015" name="Nature">
        <title>Complex archaea that bridge the gap between prokaryotes and eukaryotes.</title>
        <authorList>
            <person name="Spang A."/>
            <person name="Saw J.H."/>
            <person name="Jorgensen S.L."/>
            <person name="Zaremba-Niedzwiedzka K."/>
            <person name="Martijn J."/>
            <person name="Lind A.E."/>
            <person name="van Eijk R."/>
            <person name="Schleper C."/>
            <person name="Guy L."/>
            <person name="Ettema T.J."/>
        </authorList>
    </citation>
    <scope>NUCLEOTIDE SEQUENCE</scope>
</reference>
<evidence type="ECO:0000313" key="1">
    <source>
        <dbReference type="EMBL" id="KKL21473.1"/>
    </source>
</evidence>
<organism evidence="1">
    <name type="scientific">marine sediment metagenome</name>
    <dbReference type="NCBI Taxonomy" id="412755"/>
    <lineage>
        <taxon>unclassified sequences</taxon>
        <taxon>metagenomes</taxon>
        <taxon>ecological metagenomes</taxon>
    </lineage>
</organism>
<accession>A0A0F9EBP2</accession>
<dbReference type="AlphaFoldDB" id="A0A0F9EBP2"/>
<name>A0A0F9EBP2_9ZZZZ</name>